<dbReference type="InterPro" id="IPR045380">
    <property type="entry name" value="LD_TPept_scaffold_dom"/>
</dbReference>
<dbReference type="Pfam" id="PF03734">
    <property type="entry name" value="YkuD"/>
    <property type="match status" value="1"/>
</dbReference>
<dbReference type="GO" id="GO:0008360">
    <property type="term" value="P:regulation of cell shape"/>
    <property type="evidence" value="ECO:0007669"/>
    <property type="project" value="UniProtKB-UniRule"/>
</dbReference>
<evidence type="ECO:0000256" key="8">
    <source>
        <dbReference type="SAM" id="SignalP"/>
    </source>
</evidence>
<dbReference type="InterPro" id="IPR052905">
    <property type="entry name" value="LD-transpeptidase_YkuD-like"/>
</dbReference>
<dbReference type="PROSITE" id="PS52029">
    <property type="entry name" value="LD_TPASE"/>
    <property type="match status" value="1"/>
</dbReference>
<dbReference type="GO" id="GO:0009252">
    <property type="term" value="P:peptidoglycan biosynthetic process"/>
    <property type="evidence" value="ECO:0007669"/>
    <property type="project" value="UniProtKB-UniPathway"/>
</dbReference>
<evidence type="ECO:0000256" key="1">
    <source>
        <dbReference type="ARBA" id="ARBA00004752"/>
    </source>
</evidence>
<keyword evidence="6 7" id="KW-0961">Cell wall biogenesis/degradation</keyword>
<feature type="signal peptide" evidence="8">
    <location>
        <begin position="1"/>
        <end position="26"/>
    </location>
</feature>
<dbReference type="EMBL" id="CYTW01000001">
    <property type="protein sequence ID" value="CUJ95211.1"/>
    <property type="molecule type" value="Genomic_DNA"/>
</dbReference>
<dbReference type="GO" id="GO:0071555">
    <property type="term" value="P:cell wall organization"/>
    <property type="evidence" value="ECO:0007669"/>
    <property type="project" value="UniProtKB-UniRule"/>
</dbReference>
<evidence type="ECO:0000256" key="7">
    <source>
        <dbReference type="PROSITE-ProRule" id="PRU01373"/>
    </source>
</evidence>
<dbReference type="GO" id="GO:0016740">
    <property type="term" value="F:transferase activity"/>
    <property type="evidence" value="ECO:0007669"/>
    <property type="project" value="UniProtKB-KW"/>
</dbReference>
<dbReference type="InterPro" id="IPR005490">
    <property type="entry name" value="LD_TPept_cat_dom"/>
</dbReference>
<sequence>MVGFARKFYRYAMVSGLAVLSTGVIAASPAQAQVTAFKQAVAEAASRDDALSAFYRENGFQPVWTVDSPIGVERRSALLRALRDADQHGLPVKRYNFDALYAQLGDADTPRELGLAEVAMSDAFLTYAKDVQSGMFKPSSLDNDIKRKAPVRDRRENLETFLDSDPSAFIKTLPPTTSQYVGLMKEKKRLEHVIDLGGWGPTVQAKKLKPGDSGKAVVALRNRLITLGYLERSAAITFDTEMQKAVQAFQLANGLEADGVAGSGTIAEINRPPQERLKSIMVAMERERWLNKERGERHVLVNLTDFTARIIDHDAVTFETRSVVGKNQSDRRSPEFSDVMEHMVINPTWNVPRSIATKEYLPMLKRNPNAVSYLKLVNSRGQVVNRGNVNFSQFTARNFPFDIKQAPGSRNALGLVKFMFPNKYNIYLHDTPAKNLFSREVRAYSHGCIRLHQPFDFAYALLARQVDNPKEYFQTRLKTGRETTVDLIQDIPVHIIYRTAFSDAKGHMNYRRDIYGRDAKIWKAMANEGVALDAVQG</sequence>
<dbReference type="GeneID" id="83880879"/>
<evidence type="ECO:0000313" key="10">
    <source>
        <dbReference type="EMBL" id="CUJ95211.1"/>
    </source>
</evidence>
<feature type="active site" description="Nucleophile" evidence="7">
    <location>
        <position position="448"/>
    </location>
</feature>
<dbReference type="Pfam" id="PF01471">
    <property type="entry name" value="PG_binding_1"/>
    <property type="match status" value="1"/>
</dbReference>
<feature type="domain" description="L,D-TPase catalytic" evidence="9">
    <location>
        <begin position="297"/>
        <end position="473"/>
    </location>
</feature>
<comment type="pathway">
    <text evidence="1 7">Cell wall biogenesis; peptidoglycan biosynthesis.</text>
</comment>
<evidence type="ECO:0000259" key="9">
    <source>
        <dbReference type="PROSITE" id="PS52029"/>
    </source>
</evidence>
<evidence type="ECO:0000313" key="11">
    <source>
        <dbReference type="Proteomes" id="UP000051870"/>
    </source>
</evidence>
<keyword evidence="4 7" id="KW-0133">Cell shape</keyword>
<dbReference type="PANTHER" id="PTHR41533:SF2">
    <property type="entry name" value="BLR7131 PROTEIN"/>
    <property type="match status" value="1"/>
</dbReference>
<dbReference type="Gene3D" id="2.40.440.10">
    <property type="entry name" value="L,D-transpeptidase catalytic domain-like"/>
    <property type="match status" value="1"/>
</dbReference>
<dbReference type="Proteomes" id="UP000051870">
    <property type="component" value="Unassembled WGS sequence"/>
</dbReference>
<dbReference type="CDD" id="cd16913">
    <property type="entry name" value="YkuD_like"/>
    <property type="match status" value="1"/>
</dbReference>
<comment type="similarity">
    <text evidence="2">Belongs to the YkuD family.</text>
</comment>
<evidence type="ECO:0000256" key="4">
    <source>
        <dbReference type="ARBA" id="ARBA00022960"/>
    </source>
</evidence>
<evidence type="ECO:0000256" key="2">
    <source>
        <dbReference type="ARBA" id="ARBA00005992"/>
    </source>
</evidence>
<feature type="active site" description="Proton donor/acceptor" evidence="7">
    <location>
        <position position="429"/>
    </location>
</feature>
<dbReference type="AlphaFoldDB" id="A0A0P1IQP8"/>
<keyword evidence="11" id="KW-1185">Reference proteome</keyword>
<protein>
    <submittedName>
        <fullName evidence="10">Murein L,D-transpeptidase</fullName>
    </submittedName>
</protein>
<evidence type="ECO:0000256" key="5">
    <source>
        <dbReference type="ARBA" id="ARBA00022984"/>
    </source>
</evidence>
<gene>
    <name evidence="10" type="ORF">PH7735_01841</name>
</gene>
<evidence type="ECO:0000256" key="6">
    <source>
        <dbReference type="ARBA" id="ARBA00023316"/>
    </source>
</evidence>
<evidence type="ECO:0000256" key="3">
    <source>
        <dbReference type="ARBA" id="ARBA00022679"/>
    </source>
</evidence>
<dbReference type="UniPathway" id="UPA00219"/>
<dbReference type="PANTHER" id="PTHR41533">
    <property type="entry name" value="L,D-TRANSPEPTIDASE HI_1667-RELATED"/>
    <property type="match status" value="1"/>
</dbReference>
<keyword evidence="3" id="KW-0808">Transferase</keyword>
<dbReference type="InterPro" id="IPR036365">
    <property type="entry name" value="PGBD-like_sf"/>
</dbReference>
<organism evidence="10 11">
    <name type="scientific">Shimia thalassica</name>
    <dbReference type="NCBI Taxonomy" id="1715693"/>
    <lineage>
        <taxon>Bacteria</taxon>
        <taxon>Pseudomonadati</taxon>
        <taxon>Pseudomonadota</taxon>
        <taxon>Alphaproteobacteria</taxon>
        <taxon>Rhodobacterales</taxon>
        <taxon>Roseobacteraceae</taxon>
    </lineage>
</organism>
<dbReference type="SUPFAM" id="SSF47090">
    <property type="entry name" value="PGBD-like"/>
    <property type="match status" value="1"/>
</dbReference>
<dbReference type="InterPro" id="IPR036366">
    <property type="entry name" value="PGBDSf"/>
</dbReference>
<name>A0A0P1IQP8_9RHOB</name>
<dbReference type="SUPFAM" id="SSF141523">
    <property type="entry name" value="L,D-transpeptidase catalytic domain-like"/>
    <property type="match status" value="1"/>
</dbReference>
<dbReference type="InterPro" id="IPR002477">
    <property type="entry name" value="Peptidoglycan-bd-like"/>
</dbReference>
<accession>A0A0P1IQP8</accession>
<dbReference type="InterPro" id="IPR038063">
    <property type="entry name" value="Transpep_catalytic_dom"/>
</dbReference>
<dbReference type="RefSeq" id="WP_082645165.1">
    <property type="nucleotide sequence ID" value="NZ_CYTW01000001.1"/>
</dbReference>
<keyword evidence="8" id="KW-0732">Signal</keyword>
<proteinExistence type="inferred from homology"/>
<feature type="chain" id="PRO_5006065516" evidence="8">
    <location>
        <begin position="27"/>
        <end position="537"/>
    </location>
</feature>
<dbReference type="STRING" id="1715693.PH7735_01841"/>
<dbReference type="Gene3D" id="1.10.101.10">
    <property type="entry name" value="PGBD-like superfamily/PGBD"/>
    <property type="match status" value="1"/>
</dbReference>
<keyword evidence="5 7" id="KW-0573">Peptidoglycan synthesis</keyword>
<reference evidence="11" key="1">
    <citation type="submission" date="2015-09" db="EMBL/GenBank/DDBJ databases">
        <authorList>
            <person name="Rodrigo-Torres Lidia"/>
            <person name="Arahal R.David."/>
        </authorList>
    </citation>
    <scope>NUCLEOTIDE SEQUENCE [LARGE SCALE GENOMIC DNA]</scope>
    <source>
        <strain evidence="11">CECT 7735</strain>
    </source>
</reference>
<dbReference type="GO" id="GO:0004180">
    <property type="term" value="F:carboxypeptidase activity"/>
    <property type="evidence" value="ECO:0007669"/>
    <property type="project" value="UniProtKB-ARBA"/>
</dbReference>
<dbReference type="Pfam" id="PF20142">
    <property type="entry name" value="Scaffold"/>
    <property type="match status" value="1"/>
</dbReference>